<dbReference type="RefSeq" id="XP_007677857.1">
    <property type="nucleotide sequence ID" value="XM_007679667.1"/>
</dbReference>
<protein>
    <submittedName>
        <fullName evidence="1">Uncharacterized protein</fullName>
    </submittedName>
</protein>
<gene>
    <name evidence="1" type="ORF">BAUCODRAFT_537989</name>
</gene>
<evidence type="ECO:0000313" key="1">
    <source>
        <dbReference type="EMBL" id="EMC95356.1"/>
    </source>
</evidence>
<dbReference type="KEGG" id="bcom:BAUCODRAFT_537989"/>
<dbReference type="Proteomes" id="UP000011761">
    <property type="component" value="Unassembled WGS sequence"/>
</dbReference>
<dbReference type="EMBL" id="KB445557">
    <property type="protein sequence ID" value="EMC95356.1"/>
    <property type="molecule type" value="Genomic_DNA"/>
</dbReference>
<accession>M2MFD4</accession>
<keyword evidence="2" id="KW-1185">Reference proteome</keyword>
<organism evidence="1 2">
    <name type="scientific">Baudoinia panamericana (strain UAMH 10762)</name>
    <name type="common">Angels' share fungus</name>
    <name type="synonym">Baudoinia compniacensis (strain UAMH 10762)</name>
    <dbReference type="NCBI Taxonomy" id="717646"/>
    <lineage>
        <taxon>Eukaryota</taxon>
        <taxon>Fungi</taxon>
        <taxon>Dikarya</taxon>
        <taxon>Ascomycota</taxon>
        <taxon>Pezizomycotina</taxon>
        <taxon>Dothideomycetes</taxon>
        <taxon>Dothideomycetidae</taxon>
        <taxon>Mycosphaerellales</taxon>
        <taxon>Teratosphaeriaceae</taxon>
        <taxon>Baudoinia</taxon>
    </lineage>
</organism>
<reference evidence="1 2" key="1">
    <citation type="journal article" date="2012" name="PLoS Pathog.">
        <title>Diverse lifestyles and strategies of plant pathogenesis encoded in the genomes of eighteen Dothideomycetes fungi.</title>
        <authorList>
            <person name="Ohm R.A."/>
            <person name="Feau N."/>
            <person name="Henrissat B."/>
            <person name="Schoch C.L."/>
            <person name="Horwitz B.A."/>
            <person name="Barry K.W."/>
            <person name="Condon B.J."/>
            <person name="Copeland A.C."/>
            <person name="Dhillon B."/>
            <person name="Glaser F."/>
            <person name="Hesse C.N."/>
            <person name="Kosti I."/>
            <person name="LaButti K."/>
            <person name="Lindquist E.A."/>
            <person name="Lucas S."/>
            <person name="Salamov A.A."/>
            <person name="Bradshaw R.E."/>
            <person name="Ciuffetti L."/>
            <person name="Hamelin R.C."/>
            <person name="Kema G.H.J."/>
            <person name="Lawrence C."/>
            <person name="Scott J.A."/>
            <person name="Spatafora J.W."/>
            <person name="Turgeon B.G."/>
            <person name="de Wit P.J.G.M."/>
            <person name="Zhong S."/>
            <person name="Goodwin S.B."/>
            <person name="Grigoriev I.V."/>
        </authorList>
    </citation>
    <scope>NUCLEOTIDE SEQUENCE [LARGE SCALE GENOMIC DNA]</scope>
    <source>
        <strain evidence="1 2">UAMH 10762</strain>
    </source>
</reference>
<dbReference type="GeneID" id="19115278"/>
<evidence type="ECO:0000313" key="2">
    <source>
        <dbReference type="Proteomes" id="UP000011761"/>
    </source>
</evidence>
<sequence>MHGTSAANATTCSRSKTASMKRTLPIAAQPLVLPKTEGQECVEHEIQCKTWTHSMEGWNTRQPRNVLRSRLLRILRVTLMPLHHVQIVSACHLRPLQRLAGIVFGKTAGSTGESVHLADRKVEG</sequence>
<dbReference type="AlphaFoldDB" id="M2MFD4"/>
<dbReference type="HOGENOM" id="CLU_2003485_0_0_1"/>
<proteinExistence type="predicted"/>
<name>M2MFD4_BAUPA</name>